<dbReference type="PANTHER" id="PTHR32060:SF30">
    <property type="entry name" value="CARBOXY-TERMINAL PROCESSING PROTEASE CTPA"/>
    <property type="match status" value="1"/>
</dbReference>
<dbReference type="FunFam" id="2.30.42.10:FF:000063">
    <property type="entry name" value="Peptidase, S41 family"/>
    <property type="match status" value="1"/>
</dbReference>
<sequence>MKRFIYAIALFLIFSVCAKAQRQTDASKKLSLAAYVISTLYVDDVNEDKLTEDAIRAMLEQLDPHSTYLDPQEVKDMSASLDGNFDGVGIQFTMTNDTLYVIQTVAGGPSEKVGILAGDRIVEINDTVVAGVKMSTKDIMTRLRGKRGTKVDVTVLRKDVPDPIPFRITRDKIPVYSIDASYMVDKHTGYIRLSRFSATSVQEFVEAMLKLRRAGMKNLILDLQGNGGGYLNTAVKIADLLLADDNALIVYTEGRRSPRTEEKTSSKHLFPDGKLVVLVDEGSASASEIVSGAIQDWDRGVIVGRRTFGKGLVQRPVPLPDGSMIRLTTARYYTPSGRSIQKPYTKGEAKAYNEDLINRYNHGELSNADSIHFPDSLKFYTLKNKRVVYGGGGIMPDYFIPIDTARYTDYHRDIAAKGLINQEVTSYIDRNRKELNANYKNVDKFIATFEVDEKMLQDLKSLAEKEKIKYNEEDFQKSLPLIKAQLKALIARDLFDMSAYFKIMNQYNDSYQKALELIGMQEAYEQLLKGK</sequence>
<evidence type="ECO:0000313" key="9">
    <source>
        <dbReference type="Proteomes" id="UP000262954"/>
    </source>
</evidence>
<dbReference type="InterPro" id="IPR036034">
    <property type="entry name" value="PDZ_sf"/>
</dbReference>
<dbReference type="InterPro" id="IPR001478">
    <property type="entry name" value="PDZ"/>
</dbReference>
<evidence type="ECO:0000313" key="8">
    <source>
        <dbReference type="EMBL" id="HBJ08730.1"/>
    </source>
</evidence>
<dbReference type="PROSITE" id="PS50106">
    <property type="entry name" value="PDZ"/>
    <property type="match status" value="1"/>
</dbReference>
<dbReference type="GO" id="GO:0006508">
    <property type="term" value="P:proteolysis"/>
    <property type="evidence" value="ECO:0007669"/>
    <property type="project" value="UniProtKB-KW"/>
</dbReference>
<dbReference type="InterPro" id="IPR029045">
    <property type="entry name" value="ClpP/crotonase-like_dom_sf"/>
</dbReference>
<dbReference type="Pfam" id="PF22694">
    <property type="entry name" value="CtpB_N-like"/>
    <property type="match status" value="1"/>
</dbReference>
<protein>
    <submittedName>
        <fullName evidence="8">Peptidase S41</fullName>
    </submittedName>
</protein>
<dbReference type="PANTHER" id="PTHR32060">
    <property type="entry name" value="TAIL-SPECIFIC PROTEASE"/>
    <property type="match status" value="1"/>
</dbReference>
<feature type="domain" description="PDZ" evidence="7">
    <location>
        <begin position="78"/>
        <end position="159"/>
    </location>
</feature>
<dbReference type="SMART" id="SM00245">
    <property type="entry name" value="TSPc"/>
    <property type="match status" value="1"/>
</dbReference>
<comment type="caution">
    <text evidence="8">The sequence shown here is derived from an EMBL/GenBank/DDBJ whole genome shotgun (WGS) entry which is preliminary data.</text>
</comment>
<reference evidence="8 9" key="1">
    <citation type="journal article" date="2018" name="Nat. Biotechnol.">
        <title>A standardized bacterial taxonomy based on genome phylogeny substantially revises the tree of life.</title>
        <authorList>
            <person name="Parks D.H."/>
            <person name="Chuvochina M."/>
            <person name="Waite D.W."/>
            <person name="Rinke C."/>
            <person name="Skarshewski A."/>
            <person name="Chaumeil P.A."/>
            <person name="Hugenholtz P."/>
        </authorList>
    </citation>
    <scope>NUCLEOTIDE SEQUENCE [LARGE SCALE GENOMIC DNA]</scope>
    <source>
        <strain evidence="8">UBA11482</strain>
    </source>
</reference>
<evidence type="ECO:0000256" key="5">
    <source>
        <dbReference type="RuleBase" id="RU004404"/>
    </source>
</evidence>
<dbReference type="InterPro" id="IPR004447">
    <property type="entry name" value="Peptidase_S41A"/>
</dbReference>
<dbReference type="GO" id="GO:0030288">
    <property type="term" value="C:outer membrane-bounded periplasmic space"/>
    <property type="evidence" value="ECO:0007669"/>
    <property type="project" value="TreeGrafter"/>
</dbReference>
<dbReference type="GO" id="GO:0007165">
    <property type="term" value="P:signal transduction"/>
    <property type="evidence" value="ECO:0007669"/>
    <property type="project" value="TreeGrafter"/>
</dbReference>
<evidence type="ECO:0000256" key="3">
    <source>
        <dbReference type="ARBA" id="ARBA00022801"/>
    </source>
</evidence>
<dbReference type="Pfam" id="PF03572">
    <property type="entry name" value="Peptidase_S41"/>
    <property type="match status" value="1"/>
</dbReference>
<dbReference type="Pfam" id="PF13180">
    <property type="entry name" value="PDZ_2"/>
    <property type="match status" value="1"/>
</dbReference>
<keyword evidence="2 5" id="KW-0645">Protease</keyword>
<dbReference type="InterPro" id="IPR005151">
    <property type="entry name" value="Tail-specific_protease"/>
</dbReference>
<organism evidence="8 9">
    <name type="scientific">Coprobacter fastidiosus</name>
    <dbReference type="NCBI Taxonomy" id="1099853"/>
    <lineage>
        <taxon>Bacteria</taxon>
        <taxon>Pseudomonadati</taxon>
        <taxon>Bacteroidota</taxon>
        <taxon>Bacteroidia</taxon>
        <taxon>Bacteroidales</taxon>
        <taxon>Barnesiellaceae</taxon>
        <taxon>Coprobacter</taxon>
    </lineage>
</organism>
<dbReference type="Gene3D" id="3.90.226.10">
    <property type="entry name" value="2-enoyl-CoA Hydratase, Chain A, domain 1"/>
    <property type="match status" value="1"/>
</dbReference>
<dbReference type="CDD" id="cd06782">
    <property type="entry name" value="cpPDZ_CPP-like"/>
    <property type="match status" value="1"/>
</dbReference>
<feature type="signal peptide" evidence="6">
    <location>
        <begin position="1"/>
        <end position="20"/>
    </location>
</feature>
<evidence type="ECO:0000256" key="6">
    <source>
        <dbReference type="SAM" id="SignalP"/>
    </source>
</evidence>
<keyword evidence="4 5" id="KW-0720">Serine protease</keyword>
<keyword evidence="6" id="KW-0732">Signal</keyword>
<evidence type="ECO:0000256" key="4">
    <source>
        <dbReference type="ARBA" id="ARBA00022825"/>
    </source>
</evidence>
<name>A0A354M2J1_9BACT</name>
<gene>
    <name evidence="8" type="ORF">DDY73_06960</name>
</gene>
<dbReference type="RefSeq" id="WP_303115264.1">
    <property type="nucleotide sequence ID" value="NZ_CAUGAR010000001.1"/>
</dbReference>
<dbReference type="SMART" id="SM00228">
    <property type="entry name" value="PDZ"/>
    <property type="match status" value="1"/>
</dbReference>
<dbReference type="CDD" id="cd07560">
    <property type="entry name" value="Peptidase_S41_CPP"/>
    <property type="match status" value="1"/>
</dbReference>
<accession>A0A354M2J1</accession>
<dbReference type="SUPFAM" id="SSF50156">
    <property type="entry name" value="PDZ domain-like"/>
    <property type="match status" value="1"/>
</dbReference>
<dbReference type="Proteomes" id="UP000262954">
    <property type="component" value="Unassembled WGS sequence"/>
</dbReference>
<evidence type="ECO:0000256" key="2">
    <source>
        <dbReference type="ARBA" id="ARBA00022670"/>
    </source>
</evidence>
<dbReference type="Gene3D" id="3.30.750.44">
    <property type="match status" value="1"/>
</dbReference>
<dbReference type="AlphaFoldDB" id="A0A354M2J1"/>
<evidence type="ECO:0000256" key="1">
    <source>
        <dbReference type="ARBA" id="ARBA00009179"/>
    </source>
</evidence>
<dbReference type="Gene3D" id="2.30.42.10">
    <property type="match status" value="1"/>
</dbReference>
<feature type="chain" id="PRO_5016891319" evidence="6">
    <location>
        <begin position="21"/>
        <end position="531"/>
    </location>
</feature>
<proteinExistence type="inferred from homology"/>
<keyword evidence="3 5" id="KW-0378">Hydrolase</keyword>
<comment type="similarity">
    <text evidence="1 5">Belongs to the peptidase S41A family.</text>
</comment>
<dbReference type="InterPro" id="IPR055210">
    <property type="entry name" value="CtpA/B_N"/>
</dbReference>
<dbReference type="SUPFAM" id="SSF52096">
    <property type="entry name" value="ClpP/crotonase"/>
    <property type="match status" value="1"/>
</dbReference>
<dbReference type="EMBL" id="DNWC01000090">
    <property type="protein sequence ID" value="HBJ08730.1"/>
    <property type="molecule type" value="Genomic_DNA"/>
</dbReference>
<dbReference type="NCBIfam" id="TIGR00225">
    <property type="entry name" value="prc"/>
    <property type="match status" value="1"/>
</dbReference>
<evidence type="ECO:0000259" key="7">
    <source>
        <dbReference type="PROSITE" id="PS50106"/>
    </source>
</evidence>
<dbReference type="GO" id="GO:0008236">
    <property type="term" value="F:serine-type peptidase activity"/>
    <property type="evidence" value="ECO:0007669"/>
    <property type="project" value="UniProtKB-KW"/>
</dbReference>
<dbReference type="GO" id="GO:0004175">
    <property type="term" value="F:endopeptidase activity"/>
    <property type="evidence" value="ECO:0007669"/>
    <property type="project" value="TreeGrafter"/>
</dbReference>